<dbReference type="SUPFAM" id="SSF52266">
    <property type="entry name" value="SGNH hydrolase"/>
    <property type="match status" value="1"/>
</dbReference>
<dbReference type="InterPro" id="IPR036514">
    <property type="entry name" value="SGNH_hydro_sf"/>
</dbReference>
<dbReference type="Pfam" id="PF13472">
    <property type="entry name" value="Lipase_GDSL_2"/>
    <property type="match status" value="1"/>
</dbReference>
<evidence type="ECO:0000256" key="1">
    <source>
        <dbReference type="SAM" id="SignalP"/>
    </source>
</evidence>
<comment type="caution">
    <text evidence="3">The sequence shown here is derived from an EMBL/GenBank/DDBJ whole genome shotgun (WGS) entry which is preliminary data.</text>
</comment>
<dbReference type="OrthoDB" id="5041285at2759"/>
<feature type="signal peptide" evidence="1">
    <location>
        <begin position="1"/>
        <end position="19"/>
    </location>
</feature>
<dbReference type="PANTHER" id="PTHR43695">
    <property type="entry name" value="PUTATIVE (AFU_ORTHOLOGUE AFUA_2G17250)-RELATED"/>
    <property type="match status" value="1"/>
</dbReference>
<dbReference type="PANTHER" id="PTHR43695:SF2">
    <property type="entry name" value="PUTATIVE (AFU_ORTHOLOGUE AFUA_2G17250)-RELATED"/>
    <property type="match status" value="1"/>
</dbReference>
<feature type="chain" id="PRO_5040473045" evidence="1">
    <location>
        <begin position="20"/>
        <end position="247"/>
    </location>
</feature>
<dbReference type="InterPro" id="IPR037459">
    <property type="entry name" value="RhgT-like"/>
</dbReference>
<dbReference type="EMBL" id="ML978185">
    <property type="protein sequence ID" value="KAF2030965.1"/>
    <property type="molecule type" value="Genomic_DNA"/>
</dbReference>
<dbReference type="AlphaFoldDB" id="A0A9P4HC99"/>
<reference evidence="3" key="1">
    <citation type="journal article" date="2020" name="Stud. Mycol.">
        <title>101 Dothideomycetes genomes: a test case for predicting lifestyles and emergence of pathogens.</title>
        <authorList>
            <person name="Haridas S."/>
            <person name="Albert R."/>
            <person name="Binder M."/>
            <person name="Bloem J."/>
            <person name="Labutti K."/>
            <person name="Salamov A."/>
            <person name="Andreopoulos B."/>
            <person name="Baker S."/>
            <person name="Barry K."/>
            <person name="Bills G."/>
            <person name="Bluhm B."/>
            <person name="Cannon C."/>
            <person name="Castanera R."/>
            <person name="Culley D."/>
            <person name="Daum C."/>
            <person name="Ezra D."/>
            <person name="Gonzalez J."/>
            <person name="Henrissat B."/>
            <person name="Kuo A."/>
            <person name="Liang C."/>
            <person name="Lipzen A."/>
            <person name="Lutzoni F."/>
            <person name="Magnuson J."/>
            <person name="Mondo S."/>
            <person name="Nolan M."/>
            <person name="Ohm R."/>
            <person name="Pangilinan J."/>
            <person name="Park H.-J."/>
            <person name="Ramirez L."/>
            <person name="Alfaro M."/>
            <person name="Sun H."/>
            <person name="Tritt A."/>
            <person name="Yoshinaga Y."/>
            <person name="Zwiers L.-H."/>
            <person name="Turgeon B."/>
            <person name="Goodwin S."/>
            <person name="Spatafora J."/>
            <person name="Crous P."/>
            <person name="Grigoriev I."/>
        </authorList>
    </citation>
    <scope>NUCLEOTIDE SEQUENCE</scope>
    <source>
        <strain evidence="3">CBS 110217</strain>
    </source>
</reference>
<dbReference type="Proteomes" id="UP000799777">
    <property type="component" value="Unassembled WGS sequence"/>
</dbReference>
<proteinExistence type="predicted"/>
<protein>
    <submittedName>
        <fullName evidence="3">SGNH hydrolase</fullName>
    </submittedName>
</protein>
<evidence type="ECO:0000313" key="4">
    <source>
        <dbReference type="Proteomes" id="UP000799777"/>
    </source>
</evidence>
<accession>A0A9P4HC99</accession>
<keyword evidence="3" id="KW-0378">Hydrolase</keyword>
<evidence type="ECO:0000259" key="2">
    <source>
        <dbReference type="Pfam" id="PF13472"/>
    </source>
</evidence>
<feature type="domain" description="SGNH hydrolase-type esterase" evidence="2">
    <location>
        <begin position="33"/>
        <end position="208"/>
    </location>
</feature>
<sequence length="247" mass="26184">MRFSLITLLPLACAAPATLFERATKPVYWLLAGDSTTAPAGGWGDAFLNTTVASGSSGHNWAKSGATTKSFRDGGYWASVISDIKKYKSSYNVYVTIQFGHNDQKATSGVTLAQYGTNLGVFSDEVKTAGGVPILVTPLTRRTFSGGKVVENLKNETAKTLEVASAKSLHSIDLNKASTAYVNAIGSTEADKYNLASGDRTHLNERGAVVFSRIVSDLLVAGYPSEFMDVTKPDAALSALIKAGKPY</sequence>
<organism evidence="3 4">
    <name type="scientific">Setomelanomma holmii</name>
    <dbReference type="NCBI Taxonomy" id="210430"/>
    <lineage>
        <taxon>Eukaryota</taxon>
        <taxon>Fungi</taxon>
        <taxon>Dikarya</taxon>
        <taxon>Ascomycota</taxon>
        <taxon>Pezizomycotina</taxon>
        <taxon>Dothideomycetes</taxon>
        <taxon>Pleosporomycetidae</taxon>
        <taxon>Pleosporales</taxon>
        <taxon>Pleosporineae</taxon>
        <taxon>Phaeosphaeriaceae</taxon>
        <taxon>Setomelanomma</taxon>
    </lineage>
</organism>
<evidence type="ECO:0000313" key="3">
    <source>
        <dbReference type="EMBL" id="KAF2030965.1"/>
    </source>
</evidence>
<gene>
    <name evidence="3" type="ORF">EK21DRAFT_111415</name>
</gene>
<dbReference type="CDD" id="cd01821">
    <property type="entry name" value="Rhamnogalacturan_acetylesterase_like"/>
    <property type="match status" value="1"/>
</dbReference>
<keyword evidence="4" id="KW-1185">Reference proteome</keyword>
<name>A0A9P4HC99_9PLEO</name>
<dbReference type="Gene3D" id="3.40.50.1110">
    <property type="entry name" value="SGNH hydrolase"/>
    <property type="match status" value="1"/>
</dbReference>
<dbReference type="InterPro" id="IPR013830">
    <property type="entry name" value="SGNH_hydro"/>
</dbReference>
<keyword evidence="1" id="KW-0732">Signal</keyword>
<dbReference type="GO" id="GO:0016787">
    <property type="term" value="F:hydrolase activity"/>
    <property type="evidence" value="ECO:0007669"/>
    <property type="project" value="UniProtKB-KW"/>
</dbReference>